<comment type="similarity">
    <text evidence="4">Belongs to the huntingtin family.</text>
</comment>
<evidence type="ECO:0008006" key="10">
    <source>
        <dbReference type="Google" id="ProtNLM"/>
    </source>
</evidence>
<dbReference type="Pfam" id="PF20927">
    <property type="entry name" value="Htt_C-HEAT"/>
    <property type="match status" value="1"/>
</dbReference>
<feature type="region of interest" description="Disordered" evidence="7">
    <location>
        <begin position="907"/>
        <end position="939"/>
    </location>
</feature>
<evidence type="ECO:0000256" key="3">
    <source>
        <dbReference type="ARBA" id="ARBA00004496"/>
    </source>
</evidence>
<dbReference type="InterPro" id="IPR011989">
    <property type="entry name" value="ARM-like"/>
</dbReference>
<gene>
    <name evidence="8" type="ORF">SNE40_008224</name>
</gene>
<keyword evidence="5" id="KW-0963">Cytoplasm</keyword>
<dbReference type="GO" id="GO:0005634">
    <property type="term" value="C:nucleus"/>
    <property type="evidence" value="ECO:0007669"/>
    <property type="project" value="UniProtKB-SubCell"/>
</dbReference>
<feature type="compositionally biased region" description="Basic and acidic residues" evidence="7">
    <location>
        <begin position="1085"/>
        <end position="1101"/>
    </location>
</feature>
<feature type="compositionally biased region" description="Low complexity" evidence="7">
    <location>
        <begin position="1042"/>
        <end position="1055"/>
    </location>
</feature>
<accession>A0AAN8JZB4</accession>
<dbReference type="InterPro" id="IPR048411">
    <property type="entry name" value="Htt_N_HEAT_rpt-1"/>
</dbReference>
<evidence type="ECO:0000256" key="7">
    <source>
        <dbReference type="SAM" id="MobiDB-lite"/>
    </source>
</evidence>
<dbReference type="Pfam" id="PF12372">
    <property type="entry name" value="Htt_N-HEAT"/>
    <property type="match status" value="1"/>
</dbReference>
<reference evidence="8 9" key="1">
    <citation type="submission" date="2024-01" db="EMBL/GenBank/DDBJ databases">
        <title>The genome of the rayed Mediterranean limpet Patella caerulea (Linnaeus, 1758).</title>
        <authorList>
            <person name="Anh-Thu Weber A."/>
            <person name="Halstead-Nussloch G."/>
        </authorList>
    </citation>
    <scope>NUCLEOTIDE SEQUENCE [LARGE SCALE GENOMIC DNA]</scope>
    <source>
        <strain evidence="8">AATW-2023a</strain>
        <tissue evidence="8">Whole specimen</tissue>
    </source>
</reference>
<organism evidence="8 9">
    <name type="scientific">Patella caerulea</name>
    <name type="common">Rayed Mediterranean limpet</name>
    <dbReference type="NCBI Taxonomy" id="87958"/>
    <lineage>
        <taxon>Eukaryota</taxon>
        <taxon>Metazoa</taxon>
        <taxon>Spiralia</taxon>
        <taxon>Lophotrochozoa</taxon>
        <taxon>Mollusca</taxon>
        <taxon>Gastropoda</taxon>
        <taxon>Patellogastropoda</taxon>
        <taxon>Patelloidea</taxon>
        <taxon>Patellidae</taxon>
        <taxon>Patella</taxon>
    </lineage>
</organism>
<evidence type="ECO:0000256" key="4">
    <source>
        <dbReference type="ARBA" id="ARBA00007153"/>
    </source>
</evidence>
<feature type="region of interest" description="Disordered" evidence="7">
    <location>
        <begin position="1031"/>
        <end position="1101"/>
    </location>
</feature>
<dbReference type="InterPro" id="IPR028426">
    <property type="entry name" value="Huntingtin_fam"/>
</dbReference>
<dbReference type="Pfam" id="PF20925">
    <property type="entry name" value="Htt_bridge"/>
    <property type="match status" value="1"/>
</dbReference>
<feature type="compositionally biased region" description="Low complexity" evidence="7">
    <location>
        <begin position="921"/>
        <end position="938"/>
    </location>
</feature>
<evidence type="ECO:0000256" key="1">
    <source>
        <dbReference type="ARBA" id="ARBA00002907"/>
    </source>
</evidence>
<dbReference type="Pfam" id="PF20926">
    <property type="entry name" value="Htt_N-HEAT_1"/>
    <property type="match status" value="1"/>
</dbReference>
<dbReference type="Gene3D" id="1.25.10.10">
    <property type="entry name" value="Leucine-rich Repeat Variant"/>
    <property type="match status" value="2"/>
</dbReference>
<proteinExistence type="inferred from homology"/>
<name>A0AAN8JZB4_PATCE</name>
<protein>
    <recommendedName>
        <fullName evidence="10">Huntingtin</fullName>
    </recommendedName>
</protein>
<dbReference type="InterPro" id="IPR048413">
    <property type="entry name" value="Htt_C-HEAT_rpt"/>
</dbReference>
<dbReference type="InterPro" id="IPR024613">
    <property type="entry name" value="Huntingtin_N_HEAT_rpt-2"/>
</dbReference>
<dbReference type="EMBL" id="JAZGQO010000006">
    <property type="protein sequence ID" value="KAK6186126.1"/>
    <property type="molecule type" value="Genomic_DNA"/>
</dbReference>
<dbReference type="PRINTS" id="PR00375">
    <property type="entry name" value="HUNTINGTIN"/>
</dbReference>
<evidence type="ECO:0000313" key="9">
    <source>
        <dbReference type="Proteomes" id="UP001347796"/>
    </source>
</evidence>
<comment type="subcellular location">
    <subcellularLocation>
        <location evidence="3">Cytoplasm</location>
    </subcellularLocation>
    <subcellularLocation>
        <location evidence="2">Nucleus</location>
    </subcellularLocation>
</comment>
<comment type="caution">
    <text evidence="8">The sequence shown here is derived from an EMBL/GenBank/DDBJ whole genome shotgun (WGS) entry which is preliminary data.</text>
</comment>
<dbReference type="InterPro" id="IPR016024">
    <property type="entry name" value="ARM-type_fold"/>
</dbReference>
<dbReference type="PANTHER" id="PTHR10170">
    <property type="entry name" value="HUNTINGTON DISEASE PROTEIN"/>
    <property type="match status" value="1"/>
</dbReference>
<comment type="function">
    <text evidence="1">May play a role in microtubule-mediated transport or vesicle function.</text>
</comment>
<sequence>MATIEKLIKAFEALKVFQPAASGIEEITTSTKKKDQPPSKKDKMVNCNIVADCICAVNMRSVPDFPKFLGIAVEAFLTLCDDVESDIRMVADECLNRTIKTLLETNLGRLQVELYKEIKKNGTSRTLRAALWRFAEMCHLIRPLKCRPYIVNLLPCLTRICQRDEEAVQDTLGTAMSKICPSLMGFANDTEVKSLLKAFMPNLRSGTAVCRRTTATSLVLICQYSRNPMSFFSYLITVLLEQVLPVDVNHEVYTLLGVILCLRHAIPVMSSTDDKDQGMKGSFGLVQKDKEEGVSAMQVEKIFQLLLYYSGHNDHNVVTAALEALQQLLRHPPDNIQSLLLKPGSIVRTHIYQQDFIDERERMRVESTAELSVMADDQGLEEDADISIATDQPIKSNTSALDDDIDQTEDLPLESMNSDLVDTEGDVCQAVDSSVKFTTDTDYSSLDIGDLNEEKSEKVTLSHSPSQDTLVSVKSISPKHQTRSLLEVAQDMNGNPEYIETSGAVSPLPLNEETPTIEVTKATPTKELHDFGDITDNEMPLIYCVRLLCRRFLLSGTRQGLILDKCVRVSSKSLALGCIASAVFMCPKIFLLKLLPGELGDQDIREVVLYASHPDPILKGQTSVVISSFIKGVLIEGRGDFNKWLKLTSPADIGEVCLDNLVETLIHVIEDESSVATRQALIALQMCLSSLIESCHGGLGLQVLLELLEIRNNPYWLVKVELLDIVSSINFKVVAYLENICEEIETGKHHYLGKLEIQEYYIHNVVLHLLADEDTRVRHAAATALVKLIPNLFFSVDNAQHDPVTACAQDMTDCAFSCLSHQLVEDLPPIVQGLVKPYHFSPITVVKQTVESSLSRLIQALLHQIHISQSKYLTNGCCHALCLLCEEYMVSCYSSCWGCGPATHISTKDSTTRSNMKRPPSRSLSSSSTFSLEELSSSTGGGPLPMVISVLMSSSVALDLSAHQDVLQLTGNLMAGSAFKCLRSSEELASLNGTGDAGKWAAIGDVQLGSLIDQLLTHVARLMSCYSHVFEEQSPGPPQVKPSLPSLPNAPSLSPVKRKVKGDKEAASPAGNAAPTDSKTPQKTPQKDQKEGEKEKGKKEGLGTFYNLPQYMKLFDVIKGAYSNYKTSLDLNNSDKFCNLLRVTLRVLSQILEVTTLFDIGKYAEEFLGYFKCTFSLEPTYTVLCVQQLLKALFGTNIANQWEPALISTYNQRSRTSRSSGAGFKPGLYQSCLNQPYTTLTKSLDTTTDKTQSDQDASQNPLIWLKKRVERKVPAILKPGSKVDKSAIASYIRLFEPLVIKALKQYTVTSSLDLQHQVLNLLAQLVQLRVNYCLLDSDQIFIGFVLKQFEYIEEGQIRDSEMLIPHIFRFLVMLSYEKFPGKVIIDMPGVIHRCDGIMASGLQPTKHAIPALRPIVYDLFLLRGNIKSEVGKEQDTQREVVVSMLLRLINYYQALEMFVIVLQQCHRESEEKWKRLSRQVMDLVLPALSKQQINMDCGKSLDVLHQLFECVAPSVFRPVDILLKTLLAPPGDISCVEGLQRWLCLVLAILRVLMAQSKEEVMLSRLLELNLPLCLTRELIKPKAEPVSLTDINPEETCAWFLLQAVGVCSEILNRETAIVTNNQSICDFLVTQTSHLLLYITYMFQSGLYRRVATAAMRLINRDRPNCLYSVKEINGFLLGLGTRWPTLALHWSNILILLNYDNQKLWNQILQTPQKYHLVIPGLQTGNIMEPSRKLLQCCNLEILRRGGLILYCDYVVENLSNAEHITWLTVNHVSDLIELTPESPVQDFISAIHRNPAASSMFVQAINTRCDHVTRPSLIRKTLKSLEAIHLSQSGSLLQLLIDKFLNTHQLSIARMCDTIACRRVEMLLVETVEESKHQLPLEDLDKLLQFMKTHNLVKRHARLASLLAKFRTIFTPETELNLSPERTHPLVLTPGEVSDINVNKDFYVSIVKDQCFGVDPNVRECAFLLQRLDYADILSITMTKDFYLSILEECIALGAYRSIVRYNRDKESLPTNTKLEATLDQLFSAAQLTMFRHINNIINHLPVPHQLLSYSRIQSTKNLRYYERVDDLFQDCAWFDMNFHLAASLSQYLMCIRRFPWVAVIPAESIPDICRFCVLCMEMLNWQLHHNQLPTSEQIQMCLECVALVLQNKDFTTIIGQSEYSTYVSAITSSVYQLISSLVVLPGEKVYLLPHKDRHEESEDDESIHLITSCDQISELLQCLKTRLRPKSTETQKLPPFLASPIRNIVTGLARLPLVNSYARVPPLVWKLGWSPSPTGNLKTQLPPLPVDFLQEKDVLEEFVFRINTLGWVSRHQFEETWMSLLGVLNPVSLTDTHQLSPEEEIERSQGMVIAVKAITSLLLQSTLIPQAGNPGNSVYEIRPRDKPLAFLHTRCGKKLVIIRGLIEQEISNLCSNKSDRQTHHSNSRSTRRLDSYSSELFEDNLERKVGSEDFSLGQISLEGIWSVVGCLETTHSESDTTDSTESPQHDKKKPQIPLIALENKDRSVSVNGLDINSCLQFLSELYGPWLSPETGSKPPLMLLNAVVKSMLSLSDLFMEREQFEMMLDTFLDLYKVHPAEDEILLQYLIVGICKAAAVIGVDSATAERLIKIVDAGLRTTHLPSKISSLHGILYILETSTSELTKSLLPLITDFLIKHLSAVTSAYITSDQFSLTMWSTAFYVMENYHEDIKDGDFPSKIMQLVVNTASCSEDSISTSVFITLMKGLERLLLADVLSKSEYETIIKLSLDRLCLPSPQRALAALGLMFTCMYSGKSLDGYSPRPRETQPSFSDESLDMICQDSESLILAMERVTVLFDRIKKGYPYEARVITRLLPAFLSDFFPPQDIMNKVIGEFLSSQQPYPQLIAKVVFQVFNNLHLQNQQKLVRDWVMLSLSNFTQRSPIAMAIWSLTAFFISASTNPWLKALFPHVIERMGKMEVVDKRLFCLSAIDFYRQLTEDSQKRAFISTFQAVVQSDTPYQTLLSSLSS</sequence>
<dbReference type="GO" id="GO:0005737">
    <property type="term" value="C:cytoplasm"/>
    <property type="evidence" value="ECO:0007669"/>
    <property type="project" value="UniProtKB-SubCell"/>
</dbReference>
<feature type="region of interest" description="Disordered" evidence="7">
    <location>
        <begin position="2481"/>
        <end position="2501"/>
    </location>
</feature>
<dbReference type="InterPro" id="IPR048412">
    <property type="entry name" value="Htt_bridge"/>
</dbReference>
<evidence type="ECO:0000256" key="6">
    <source>
        <dbReference type="ARBA" id="ARBA00023242"/>
    </source>
</evidence>
<evidence type="ECO:0000256" key="2">
    <source>
        <dbReference type="ARBA" id="ARBA00004123"/>
    </source>
</evidence>
<keyword evidence="6" id="KW-0539">Nucleus</keyword>
<keyword evidence="9" id="KW-1185">Reference proteome</keyword>
<evidence type="ECO:0000256" key="5">
    <source>
        <dbReference type="ARBA" id="ARBA00022490"/>
    </source>
</evidence>
<dbReference type="InterPro" id="IPR000091">
    <property type="entry name" value="Huntingtin"/>
</dbReference>
<dbReference type="Proteomes" id="UP001347796">
    <property type="component" value="Unassembled WGS sequence"/>
</dbReference>
<evidence type="ECO:0000313" key="8">
    <source>
        <dbReference type="EMBL" id="KAK6186126.1"/>
    </source>
</evidence>
<dbReference type="PANTHER" id="PTHR10170:SF10">
    <property type="entry name" value="HUNTINGTIN"/>
    <property type="match status" value="1"/>
</dbReference>
<dbReference type="SUPFAM" id="SSF48371">
    <property type="entry name" value="ARM repeat"/>
    <property type="match status" value="3"/>
</dbReference>